<proteinExistence type="inferred from homology"/>
<reference evidence="11 12" key="1">
    <citation type="submission" date="2018-03" db="EMBL/GenBank/DDBJ databases">
        <title>Ahniella affigens gen. nov., sp. nov., a gammaproteobacterium isolated from sandy soil near a stream.</title>
        <authorList>
            <person name="Ko Y."/>
            <person name="Kim J.-H."/>
        </authorList>
    </citation>
    <scope>NUCLEOTIDE SEQUENCE [LARGE SCALE GENOMIC DNA]</scope>
    <source>
        <strain evidence="11 12">D13</strain>
    </source>
</reference>
<dbReference type="AlphaFoldDB" id="A0A2P1PSN3"/>
<feature type="modified residue" description="N6-carboxylysine" evidence="7">
    <location>
        <position position="70"/>
    </location>
</feature>
<dbReference type="InterPro" id="IPR001460">
    <property type="entry name" value="PCN-bd_Tpept"/>
</dbReference>
<dbReference type="RefSeq" id="WP_106891765.1">
    <property type="nucleotide sequence ID" value="NZ_CP027860.1"/>
</dbReference>
<protein>
    <recommendedName>
        <fullName evidence="3 8">Beta-lactamase</fullName>
        <ecNumber evidence="3 8">3.5.2.6</ecNumber>
    </recommendedName>
</protein>
<evidence type="ECO:0000256" key="5">
    <source>
        <dbReference type="ARBA" id="ARBA00022801"/>
    </source>
</evidence>
<evidence type="ECO:0000256" key="6">
    <source>
        <dbReference type="ARBA" id="ARBA00023251"/>
    </source>
</evidence>
<dbReference type="Gene3D" id="3.40.710.10">
    <property type="entry name" value="DD-peptidase/beta-lactamase superfamily"/>
    <property type="match status" value="1"/>
</dbReference>
<evidence type="ECO:0000256" key="2">
    <source>
        <dbReference type="ARBA" id="ARBA00007898"/>
    </source>
</evidence>
<feature type="domain" description="Penicillin-binding protein transpeptidase" evidence="10">
    <location>
        <begin position="53"/>
        <end position="227"/>
    </location>
</feature>
<dbReference type="OrthoDB" id="9762883at2"/>
<keyword evidence="12" id="KW-1185">Reference proteome</keyword>
<keyword evidence="4 9" id="KW-0732">Signal</keyword>
<evidence type="ECO:0000259" key="10">
    <source>
        <dbReference type="Pfam" id="PF00905"/>
    </source>
</evidence>
<evidence type="ECO:0000256" key="3">
    <source>
        <dbReference type="ARBA" id="ARBA00012865"/>
    </source>
</evidence>
<evidence type="ECO:0000313" key="12">
    <source>
        <dbReference type="Proteomes" id="UP000241074"/>
    </source>
</evidence>
<feature type="active site" description="Acyl-ester intermediate" evidence="7">
    <location>
        <position position="67"/>
    </location>
</feature>
<evidence type="ECO:0000256" key="1">
    <source>
        <dbReference type="ARBA" id="ARBA00001526"/>
    </source>
</evidence>
<dbReference type="EC" id="3.5.2.6" evidence="3 8"/>
<comment type="similarity">
    <text evidence="2 8">Belongs to the class-D beta-lactamase family.</text>
</comment>
<dbReference type="GO" id="GO:0008658">
    <property type="term" value="F:penicillin binding"/>
    <property type="evidence" value="ECO:0007669"/>
    <property type="project" value="InterPro"/>
</dbReference>
<evidence type="ECO:0000256" key="7">
    <source>
        <dbReference type="PIRSR" id="PIRSR602137-50"/>
    </source>
</evidence>
<feature type="chain" id="PRO_5015158536" description="Beta-lactamase" evidence="9">
    <location>
        <begin position="23"/>
        <end position="272"/>
    </location>
</feature>
<comment type="catalytic activity">
    <reaction evidence="1 8">
        <text>a beta-lactam + H2O = a substituted beta-amino acid</text>
        <dbReference type="Rhea" id="RHEA:20401"/>
        <dbReference type="ChEBI" id="CHEBI:15377"/>
        <dbReference type="ChEBI" id="CHEBI:35627"/>
        <dbReference type="ChEBI" id="CHEBI:140347"/>
        <dbReference type="EC" id="3.5.2.6"/>
    </reaction>
</comment>
<organism evidence="11 12">
    <name type="scientific">Ahniella affigens</name>
    <dbReference type="NCBI Taxonomy" id="2021234"/>
    <lineage>
        <taxon>Bacteria</taxon>
        <taxon>Pseudomonadati</taxon>
        <taxon>Pseudomonadota</taxon>
        <taxon>Gammaproteobacteria</taxon>
        <taxon>Lysobacterales</taxon>
        <taxon>Rhodanobacteraceae</taxon>
        <taxon>Ahniella</taxon>
    </lineage>
</organism>
<evidence type="ECO:0000313" key="11">
    <source>
        <dbReference type="EMBL" id="AVP97845.1"/>
    </source>
</evidence>
<dbReference type="PROSITE" id="PS00337">
    <property type="entry name" value="BETA_LACTAMASE_D"/>
    <property type="match status" value="1"/>
</dbReference>
<feature type="signal peptide" evidence="9">
    <location>
        <begin position="1"/>
        <end position="22"/>
    </location>
</feature>
<dbReference type="InterPro" id="IPR012338">
    <property type="entry name" value="Beta-lactam/transpept-like"/>
</dbReference>
<dbReference type="GO" id="GO:0046677">
    <property type="term" value="P:response to antibiotic"/>
    <property type="evidence" value="ECO:0007669"/>
    <property type="project" value="UniProtKB-UniRule"/>
</dbReference>
<dbReference type="EMBL" id="CP027860">
    <property type="protein sequence ID" value="AVP97845.1"/>
    <property type="molecule type" value="Genomic_DNA"/>
</dbReference>
<accession>A0A2P1PSN3</accession>
<dbReference type="KEGG" id="xba:C7S18_11850"/>
<dbReference type="GO" id="GO:0008800">
    <property type="term" value="F:beta-lactamase activity"/>
    <property type="evidence" value="ECO:0007669"/>
    <property type="project" value="UniProtKB-UniRule"/>
</dbReference>
<sequence length="272" mass="29902">MFKSVLSLVFGAALGLPALVAAADASPKVAESFRAYGSDGAFVTRTGNETQVHFGKEWAEKPVHPASSFKVLLALIGLETGSIKDVNEVFPWDGRPYPDNKVWEQDMALQEAMATSSESYFKIVAKRIGRDRLQSFVQRVNYGSINISANPETAWTDGVLTITVPQQLDFMQRLANNDLPFRPDVMNTVKAVTLDRFDAELGIHGKTGTSFRDGSGFGWWVGWVDAKPASGRVQPTAFALLVTLKKIDGRDKRTALGRELLREVGVIERRGL</sequence>
<evidence type="ECO:0000256" key="9">
    <source>
        <dbReference type="SAM" id="SignalP"/>
    </source>
</evidence>
<reference evidence="11 12" key="2">
    <citation type="submission" date="2018-03" db="EMBL/GenBank/DDBJ databases">
        <authorList>
            <person name="Keele B.F."/>
        </authorList>
    </citation>
    <scope>NUCLEOTIDE SEQUENCE [LARGE SCALE GENOMIC DNA]</scope>
    <source>
        <strain evidence="11 12">D13</strain>
    </source>
</reference>
<keyword evidence="5 8" id="KW-0378">Hydrolase</keyword>
<dbReference type="InterPro" id="IPR002137">
    <property type="entry name" value="Beta-lactam_class-D_AS"/>
</dbReference>
<name>A0A2P1PSN3_9GAMM</name>
<keyword evidence="6 8" id="KW-0046">Antibiotic resistance</keyword>
<gene>
    <name evidence="11" type="ORF">C7S18_11850</name>
</gene>
<dbReference type="SUPFAM" id="SSF56601">
    <property type="entry name" value="beta-lactamase/transpeptidase-like"/>
    <property type="match status" value="1"/>
</dbReference>
<dbReference type="Pfam" id="PF00905">
    <property type="entry name" value="Transpeptidase"/>
    <property type="match status" value="1"/>
</dbReference>
<evidence type="ECO:0000256" key="4">
    <source>
        <dbReference type="ARBA" id="ARBA00022729"/>
    </source>
</evidence>
<dbReference type="GO" id="GO:0017001">
    <property type="term" value="P:antibiotic catabolic process"/>
    <property type="evidence" value="ECO:0007669"/>
    <property type="project" value="InterPro"/>
</dbReference>
<evidence type="ECO:0000256" key="8">
    <source>
        <dbReference type="RuleBase" id="RU361140"/>
    </source>
</evidence>
<dbReference type="Proteomes" id="UP000241074">
    <property type="component" value="Chromosome"/>
</dbReference>